<dbReference type="GO" id="GO:0043022">
    <property type="term" value="F:ribosome binding"/>
    <property type="evidence" value="ECO:0007669"/>
    <property type="project" value="UniProtKB-ARBA"/>
</dbReference>
<sequence>MNAKEEKLRINEEITAKEVRLVSGAGEQLGIVPIEEALAKAEELGVDLVEIAPQAEPPVCKLIDYGKFLYQREKKAKEALKHQKIVEIKEMKLKPSIADHDFSYRAKQMQEFLQGGDKVKITIRFRGRERDHTEKGFVLADKVIEAMKEWGTPEKPPKLEGRQIVFVLNPKAKK</sequence>
<dbReference type="GO" id="GO:0032790">
    <property type="term" value="P:ribosome disassembly"/>
    <property type="evidence" value="ECO:0007669"/>
    <property type="project" value="TreeGrafter"/>
</dbReference>
<dbReference type="Proteomes" id="UP001056539">
    <property type="component" value="Chromosome"/>
</dbReference>
<evidence type="ECO:0000313" key="11">
    <source>
        <dbReference type="Proteomes" id="UP001056539"/>
    </source>
</evidence>
<dbReference type="GO" id="GO:0016020">
    <property type="term" value="C:membrane"/>
    <property type="evidence" value="ECO:0007669"/>
    <property type="project" value="TreeGrafter"/>
</dbReference>
<dbReference type="HAMAP" id="MF_00080">
    <property type="entry name" value="IF_3"/>
    <property type="match status" value="1"/>
</dbReference>
<dbReference type="PROSITE" id="PS00938">
    <property type="entry name" value="IF3"/>
    <property type="match status" value="1"/>
</dbReference>
<evidence type="ECO:0000259" key="9">
    <source>
        <dbReference type="Pfam" id="PF05198"/>
    </source>
</evidence>
<evidence type="ECO:0000313" key="10">
    <source>
        <dbReference type="EMBL" id="URA11381.1"/>
    </source>
</evidence>
<dbReference type="InterPro" id="IPR019815">
    <property type="entry name" value="Translation_initiation_fac_3_C"/>
</dbReference>
<dbReference type="GO" id="GO:0003743">
    <property type="term" value="F:translation initiation factor activity"/>
    <property type="evidence" value="ECO:0007669"/>
    <property type="project" value="UniProtKB-UniRule"/>
</dbReference>
<dbReference type="Gene3D" id="3.30.110.10">
    <property type="entry name" value="Translation initiation factor 3 (IF-3), C-terminal domain"/>
    <property type="match status" value="1"/>
</dbReference>
<keyword evidence="3 5" id="KW-0396">Initiation factor</keyword>
<evidence type="ECO:0000256" key="5">
    <source>
        <dbReference type="HAMAP-Rule" id="MF_00080"/>
    </source>
</evidence>
<comment type="subunit">
    <text evidence="5 7">Monomer.</text>
</comment>
<evidence type="ECO:0000256" key="2">
    <source>
        <dbReference type="ARBA" id="ARBA00022490"/>
    </source>
</evidence>
<accession>A0AAX3BGH4</accession>
<dbReference type="FunFam" id="3.10.20.80:FF:000001">
    <property type="entry name" value="Translation initiation factor IF-3"/>
    <property type="match status" value="1"/>
</dbReference>
<feature type="domain" description="Translation initiation factor 3 C-terminal" evidence="8">
    <location>
        <begin position="86"/>
        <end position="171"/>
    </location>
</feature>
<dbReference type="SUPFAM" id="SSF55200">
    <property type="entry name" value="Translation initiation factor IF3, C-terminal domain"/>
    <property type="match status" value="1"/>
</dbReference>
<comment type="subcellular location">
    <subcellularLocation>
        <location evidence="5 7">Cytoplasm</location>
    </subcellularLocation>
</comment>
<dbReference type="InterPro" id="IPR036788">
    <property type="entry name" value="T_IF-3_C_sf"/>
</dbReference>
<dbReference type="GO" id="GO:0005829">
    <property type="term" value="C:cytosol"/>
    <property type="evidence" value="ECO:0007669"/>
    <property type="project" value="TreeGrafter"/>
</dbReference>
<dbReference type="KEGG" id="taqu:KDW03_07825"/>
<keyword evidence="11" id="KW-1185">Reference proteome</keyword>
<protein>
    <recommendedName>
        <fullName evidence="5 6">Translation initiation factor IF-3</fullName>
    </recommendedName>
</protein>
<reference evidence="10" key="1">
    <citation type="submission" date="2021-04" db="EMBL/GenBank/DDBJ databases">
        <authorList>
            <person name="Postec A."/>
        </authorList>
    </citation>
    <scope>NUCLEOTIDE SEQUENCE</scope>
    <source>
        <strain evidence="10">F1F22</strain>
    </source>
</reference>
<evidence type="ECO:0000256" key="6">
    <source>
        <dbReference type="NCBIfam" id="TIGR00168"/>
    </source>
</evidence>
<keyword evidence="4 5" id="KW-0648">Protein biosynthesis</keyword>
<comment type="similarity">
    <text evidence="1 5 7">Belongs to the IF-3 family.</text>
</comment>
<reference evidence="10" key="2">
    <citation type="submission" date="2022-06" db="EMBL/GenBank/DDBJ databases">
        <title>Thermospira aquatica gen. nov., sp. nov.</title>
        <authorList>
            <person name="Ben Ali Gam Z."/>
            <person name="Labat M."/>
        </authorList>
    </citation>
    <scope>NUCLEOTIDE SEQUENCE</scope>
    <source>
        <strain evidence="10">F1F22</strain>
    </source>
</reference>
<feature type="domain" description="Translation initiation factor 3 N-terminal" evidence="9">
    <location>
        <begin position="10"/>
        <end position="79"/>
    </location>
</feature>
<dbReference type="FunFam" id="3.30.110.10:FF:000001">
    <property type="entry name" value="Translation initiation factor IF-3"/>
    <property type="match status" value="1"/>
</dbReference>
<dbReference type="InterPro" id="IPR036787">
    <property type="entry name" value="T_IF-3_N_sf"/>
</dbReference>
<keyword evidence="2 5" id="KW-0963">Cytoplasm</keyword>
<organism evidence="10 11">
    <name type="scientific">Thermospira aquatica</name>
    <dbReference type="NCBI Taxonomy" id="2828656"/>
    <lineage>
        <taxon>Bacteria</taxon>
        <taxon>Pseudomonadati</taxon>
        <taxon>Spirochaetota</taxon>
        <taxon>Spirochaetia</taxon>
        <taxon>Brevinematales</taxon>
        <taxon>Thermospiraceae</taxon>
        <taxon>Thermospira</taxon>
    </lineage>
</organism>
<dbReference type="Pfam" id="PF05198">
    <property type="entry name" value="IF3_N"/>
    <property type="match status" value="1"/>
</dbReference>
<dbReference type="PANTHER" id="PTHR10938">
    <property type="entry name" value="TRANSLATION INITIATION FACTOR IF-3"/>
    <property type="match status" value="1"/>
</dbReference>
<evidence type="ECO:0000259" key="8">
    <source>
        <dbReference type="Pfam" id="PF00707"/>
    </source>
</evidence>
<name>A0AAX3BGH4_9SPIR</name>
<proteinExistence type="inferred from homology"/>
<dbReference type="Pfam" id="PF00707">
    <property type="entry name" value="IF3_C"/>
    <property type="match status" value="1"/>
</dbReference>
<dbReference type="InterPro" id="IPR019813">
    <property type="entry name" value="Translation_initiation_fac3_CS"/>
</dbReference>
<evidence type="ECO:0000256" key="7">
    <source>
        <dbReference type="RuleBase" id="RU000646"/>
    </source>
</evidence>
<dbReference type="AlphaFoldDB" id="A0AAX3BGH4"/>
<gene>
    <name evidence="5 10" type="primary">infC</name>
    <name evidence="10" type="ORF">KDW03_07825</name>
</gene>
<dbReference type="InterPro" id="IPR019814">
    <property type="entry name" value="Translation_initiation_fac_3_N"/>
</dbReference>
<dbReference type="NCBIfam" id="TIGR00168">
    <property type="entry name" value="infC"/>
    <property type="match status" value="1"/>
</dbReference>
<comment type="function">
    <text evidence="5 7">IF-3 binds to the 30S ribosomal subunit and shifts the equilibrium between 70S ribosomes and their 50S and 30S subunits in favor of the free subunits, thus enhancing the availability of 30S subunits on which protein synthesis initiation begins.</text>
</comment>
<dbReference type="EMBL" id="CP073355">
    <property type="protein sequence ID" value="URA11381.1"/>
    <property type="molecule type" value="Genomic_DNA"/>
</dbReference>
<dbReference type="Gene3D" id="3.10.20.80">
    <property type="entry name" value="Translation initiation factor 3 (IF-3), N-terminal domain"/>
    <property type="match status" value="1"/>
</dbReference>
<evidence type="ECO:0000256" key="1">
    <source>
        <dbReference type="ARBA" id="ARBA00005439"/>
    </source>
</evidence>
<evidence type="ECO:0000256" key="4">
    <source>
        <dbReference type="ARBA" id="ARBA00022917"/>
    </source>
</evidence>
<dbReference type="PANTHER" id="PTHR10938:SF0">
    <property type="entry name" value="TRANSLATION INITIATION FACTOR IF-3, MITOCHONDRIAL"/>
    <property type="match status" value="1"/>
</dbReference>
<evidence type="ECO:0000256" key="3">
    <source>
        <dbReference type="ARBA" id="ARBA00022540"/>
    </source>
</evidence>
<dbReference type="InterPro" id="IPR001288">
    <property type="entry name" value="Translation_initiation_fac_3"/>
</dbReference>
<dbReference type="SUPFAM" id="SSF54364">
    <property type="entry name" value="Translation initiation factor IF3, N-terminal domain"/>
    <property type="match status" value="1"/>
</dbReference>